<dbReference type="Pfam" id="PF01073">
    <property type="entry name" value="3Beta_HSD"/>
    <property type="match status" value="1"/>
</dbReference>
<dbReference type="EMBL" id="MU006565">
    <property type="protein sequence ID" value="KAF2749811.1"/>
    <property type="molecule type" value="Genomic_DNA"/>
</dbReference>
<dbReference type="InterPro" id="IPR036291">
    <property type="entry name" value="NAD(P)-bd_dom_sf"/>
</dbReference>
<accession>A0A6A6VKT3</accession>
<evidence type="ECO:0000313" key="3">
    <source>
        <dbReference type="Proteomes" id="UP000799440"/>
    </source>
</evidence>
<dbReference type="Proteomes" id="UP000799440">
    <property type="component" value="Unassembled WGS sequence"/>
</dbReference>
<proteinExistence type="predicted"/>
<keyword evidence="3" id="KW-1185">Reference proteome</keyword>
<dbReference type="PANTHER" id="PTHR48079:SF6">
    <property type="entry name" value="NAD(P)-BINDING DOMAIN-CONTAINING PROTEIN-RELATED"/>
    <property type="match status" value="1"/>
</dbReference>
<feature type="domain" description="3-beta hydroxysteroid dehydrogenase/isomerase" evidence="1">
    <location>
        <begin position="7"/>
        <end position="265"/>
    </location>
</feature>
<dbReference type="GO" id="GO:0006694">
    <property type="term" value="P:steroid biosynthetic process"/>
    <property type="evidence" value="ECO:0007669"/>
    <property type="project" value="InterPro"/>
</dbReference>
<dbReference type="InterPro" id="IPR002225">
    <property type="entry name" value="3Beta_OHSteriod_DH/Estase"/>
</dbReference>
<protein>
    <submittedName>
        <fullName evidence="2">NAD(P)-binding protein</fullName>
    </submittedName>
</protein>
<reference evidence="2" key="1">
    <citation type="journal article" date="2020" name="Stud. Mycol.">
        <title>101 Dothideomycetes genomes: a test case for predicting lifestyles and emergence of pathogens.</title>
        <authorList>
            <person name="Haridas S."/>
            <person name="Albert R."/>
            <person name="Binder M."/>
            <person name="Bloem J."/>
            <person name="Labutti K."/>
            <person name="Salamov A."/>
            <person name="Andreopoulos B."/>
            <person name="Baker S."/>
            <person name="Barry K."/>
            <person name="Bills G."/>
            <person name="Bluhm B."/>
            <person name="Cannon C."/>
            <person name="Castanera R."/>
            <person name="Culley D."/>
            <person name="Daum C."/>
            <person name="Ezra D."/>
            <person name="Gonzalez J."/>
            <person name="Henrissat B."/>
            <person name="Kuo A."/>
            <person name="Liang C."/>
            <person name="Lipzen A."/>
            <person name="Lutzoni F."/>
            <person name="Magnuson J."/>
            <person name="Mondo S."/>
            <person name="Nolan M."/>
            <person name="Ohm R."/>
            <person name="Pangilinan J."/>
            <person name="Park H.-J."/>
            <person name="Ramirez L."/>
            <person name="Alfaro M."/>
            <person name="Sun H."/>
            <person name="Tritt A."/>
            <person name="Yoshinaga Y."/>
            <person name="Zwiers L.-H."/>
            <person name="Turgeon B."/>
            <person name="Goodwin S."/>
            <person name="Spatafora J."/>
            <person name="Crous P."/>
            <person name="Grigoriev I."/>
        </authorList>
    </citation>
    <scope>NUCLEOTIDE SEQUENCE</scope>
    <source>
        <strain evidence="2">CBS 119925</strain>
    </source>
</reference>
<dbReference type="AlphaFoldDB" id="A0A6A6VKT3"/>
<sequence length="360" mass="39232">MSLPKVLVTGGSGFLGSHVVDAFVATGRFQVISISRKPTVNCNPKAKYLACDVTDHNSIAALIEDVAPDIIVHTVTPGPFAPAKAHRKDYEATKNLLQLSKESTSVKAFVYSGSINPIVNTSGARKAPLSESEVILHDAKTAGSAYAQFKAFSILEVLKANGNALRTTVLYLPALYGPRDKTGTLGLADMGKTPMMTRFQFGSNSVLHEWLFGDNAAHAHILAAQSLLNNTETRQIGGEAFFITDGEPMKFWDFTRAIWTGLELNIAAKPIVIPWWVMIAMAAVFERIFGILTLGQKPAPFSRHHLWYMKEGAWLSIEKAEKMLGYAPLVRTQDGIDKAVCWVRESRGAAQQAASVTKSQ</sequence>
<name>A0A6A6VKT3_9PLEO</name>
<evidence type="ECO:0000259" key="1">
    <source>
        <dbReference type="Pfam" id="PF01073"/>
    </source>
</evidence>
<dbReference type="GO" id="GO:0004029">
    <property type="term" value="F:aldehyde dehydrogenase (NAD+) activity"/>
    <property type="evidence" value="ECO:0007669"/>
    <property type="project" value="TreeGrafter"/>
</dbReference>
<dbReference type="Gene3D" id="3.40.50.720">
    <property type="entry name" value="NAD(P)-binding Rossmann-like Domain"/>
    <property type="match status" value="1"/>
</dbReference>
<gene>
    <name evidence="2" type="ORF">M011DRAFT_397512</name>
</gene>
<organism evidence="2 3">
    <name type="scientific">Sporormia fimetaria CBS 119925</name>
    <dbReference type="NCBI Taxonomy" id="1340428"/>
    <lineage>
        <taxon>Eukaryota</taxon>
        <taxon>Fungi</taxon>
        <taxon>Dikarya</taxon>
        <taxon>Ascomycota</taxon>
        <taxon>Pezizomycotina</taxon>
        <taxon>Dothideomycetes</taxon>
        <taxon>Pleosporomycetidae</taxon>
        <taxon>Pleosporales</taxon>
        <taxon>Sporormiaceae</taxon>
        <taxon>Sporormia</taxon>
    </lineage>
</organism>
<dbReference type="InterPro" id="IPR051783">
    <property type="entry name" value="NAD(P)-dependent_oxidoreduct"/>
</dbReference>
<dbReference type="GO" id="GO:0016616">
    <property type="term" value="F:oxidoreductase activity, acting on the CH-OH group of donors, NAD or NADP as acceptor"/>
    <property type="evidence" value="ECO:0007669"/>
    <property type="project" value="InterPro"/>
</dbReference>
<dbReference type="SUPFAM" id="SSF51735">
    <property type="entry name" value="NAD(P)-binding Rossmann-fold domains"/>
    <property type="match status" value="1"/>
</dbReference>
<dbReference type="OrthoDB" id="10058185at2759"/>
<evidence type="ECO:0000313" key="2">
    <source>
        <dbReference type="EMBL" id="KAF2749811.1"/>
    </source>
</evidence>
<dbReference type="GO" id="GO:0005737">
    <property type="term" value="C:cytoplasm"/>
    <property type="evidence" value="ECO:0007669"/>
    <property type="project" value="TreeGrafter"/>
</dbReference>
<dbReference type="PANTHER" id="PTHR48079">
    <property type="entry name" value="PROTEIN YEEZ"/>
    <property type="match status" value="1"/>
</dbReference>